<comment type="subcellular location">
    <subcellularLocation>
        <location evidence="1 7">Cell membrane</location>
        <topology evidence="1 7">Multi-pass membrane protein</topology>
    </subcellularLocation>
</comment>
<evidence type="ECO:0000256" key="3">
    <source>
        <dbReference type="ARBA" id="ARBA00022475"/>
    </source>
</evidence>
<dbReference type="GO" id="GO:0005886">
    <property type="term" value="C:plasma membrane"/>
    <property type="evidence" value="ECO:0007669"/>
    <property type="project" value="UniProtKB-SubCell"/>
</dbReference>
<evidence type="ECO:0000256" key="7">
    <source>
        <dbReference type="RuleBase" id="RU362048"/>
    </source>
</evidence>
<sequence>MDYSLTINFMLFSLGALIAILNPIGILPQYISFTEELSEEELRWTTKRAILTAGSFLLLVNLMGAFILQFFKITIPAFKIAGGIILFKISLDMLYVRMMRSVTSHREFEEGIAKEDVSIFPLAIPLIAGPGSITTVIMLGDEAGTMMEYIFVCFALLFCISALYLILLQARKISEYMGQIGINVMTRIMGLILAAIATQFIIDGLSDVVRHYVFLSTKLNQAIDLHSVF</sequence>
<dbReference type="NCBIfam" id="TIGR00427">
    <property type="entry name" value="NAAT family transporter"/>
    <property type="match status" value="1"/>
</dbReference>
<dbReference type="PANTHER" id="PTHR33508">
    <property type="entry name" value="UPF0056 MEMBRANE PROTEIN YHCE"/>
    <property type="match status" value="1"/>
</dbReference>
<organism evidence="8 9">
    <name type="scientific">Legionella israelensis</name>
    <dbReference type="NCBI Taxonomy" id="454"/>
    <lineage>
        <taxon>Bacteria</taxon>
        <taxon>Pseudomonadati</taxon>
        <taxon>Pseudomonadota</taxon>
        <taxon>Gammaproteobacteria</taxon>
        <taxon>Legionellales</taxon>
        <taxon>Legionellaceae</taxon>
        <taxon>Legionella</taxon>
    </lineage>
</organism>
<dbReference type="EMBL" id="CP038254">
    <property type="protein sequence ID" value="QBR83051.1"/>
    <property type="molecule type" value="Genomic_DNA"/>
</dbReference>
<comment type="similarity">
    <text evidence="2 7">Belongs to the UPF0056 (MarC) family.</text>
</comment>
<keyword evidence="4 7" id="KW-0812">Transmembrane</keyword>
<evidence type="ECO:0000256" key="5">
    <source>
        <dbReference type="ARBA" id="ARBA00022989"/>
    </source>
</evidence>
<dbReference type="Pfam" id="PF01914">
    <property type="entry name" value="MarC"/>
    <property type="match status" value="1"/>
</dbReference>
<accession>A0AAX1ED73</accession>
<evidence type="ECO:0000256" key="2">
    <source>
        <dbReference type="ARBA" id="ARBA00009784"/>
    </source>
</evidence>
<feature type="transmembrane region" description="Helical" evidence="7">
    <location>
        <begin position="146"/>
        <end position="168"/>
    </location>
</feature>
<dbReference type="PANTHER" id="PTHR33508:SF1">
    <property type="entry name" value="UPF0056 MEMBRANE PROTEIN YHCE"/>
    <property type="match status" value="1"/>
</dbReference>
<feature type="transmembrane region" description="Helical" evidence="7">
    <location>
        <begin position="49"/>
        <end position="71"/>
    </location>
</feature>
<evidence type="ECO:0000313" key="8">
    <source>
        <dbReference type="EMBL" id="QBR83051.1"/>
    </source>
</evidence>
<feature type="transmembrane region" description="Helical" evidence="7">
    <location>
        <begin position="6"/>
        <end position="28"/>
    </location>
</feature>
<reference evidence="8 9" key="1">
    <citation type="submission" date="2019-03" db="EMBL/GenBank/DDBJ databases">
        <title>Diverse conjugative elements silence natural transformation in Legionella species.</title>
        <authorList>
            <person name="Durieux I."/>
            <person name="Ginevra C."/>
            <person name="Attaiech L."/>
            <person name="Picq K."/>
            <person name="Juan P.A."/>
            <person name="Jarraud S."/>
            <person name="Charpentier X."/>
        </authorList>
    </citation>
    <scope>NUCLEOTIDE SEQUENCE [LARGE SCALE GENOMIC DNA]</scope>
    <source>
        <strain evidence="8 9">HL-0427-4011</strain>
    </source>
</reference>
<protein>
    <recommendedName>
        <fullName evidence="7">UPF0056 membrane protein</fullName>
    </recommendedName>
</protein>
<feature type="transmembrane region" description="Helical" evidence="7">
    <location>
        <begin position="180"/>
        <end position="202"/>
    </location>
</feature>
<dbReference type="AlphaFoldDB" id="A0AAX1ED73"/>
<evidence type="ECO:0000256" key="4">
    <source>
        <dbReference type="ARBA" id="ARBA00022692"/>
    </source>
</evidence>
<evidence type="ECO:0000313" key="9">
    <source>
        <dbReference type="Proteomes" id="UP000295517"/>
    </source>
</evidence>
<name>A0AAX1ED73_9GAMM</name>
<evidence type="ECO:0000256" key="6">
    <source>
        <dbReference type="ARBA" id="ARBA00023136"/>
    </source>
</evidence>
<feature type="transmembrane region" description="Helical" evidence="7">
    <location>
        <begin position="117"/>
        <end position="140"/>
    </location>
</feature>
<gene>
    <name evidence="8" type="ORF">E3983_00975</name>
</gene>
<dbReference type="Proteomes" id="UP000295517">
    <property type="component" value="Chromosome"/>
</dbReference>
<dbReference type="RefSeq" id="WP_135059545.1">
    <property type="nucleotide sequence ID" value="NZ_CP038254.1"/>
</dbReference>
<keyword evidence="6 7" id="KW-0472">Membrane</keyword>
<dbReference type="InterPro" id="IPR002771">
    <property type="entry name" value="Multi_antbiot-R_MarC"/>
</dbReference>
<evidence type="ECO:0000256" key="1">
    <source>
        <dbReference type="ARBA" id="ARBA00004651"/>
    </source>
</evidence>
<keyword evidence="3" id="KW-1003">Cell membrane</keyword>
<keyword evidence="5 7" id="KW-1133">Transmembrane helix</keyword>
<proteinExistence type="inferred from homology"/>
<feature type="transmembrane region" description="Helical" evidence="7">
    <location>
        <begin position="77"/>
        <end position="96"/>
    </location>
</feature>